<name>A0A4S8KM95_DENBC</name>
<proteinExistence type="predicted"/>
<organism evidence="2 3">
    <name type="scientific">Dendrothele bispora (strain CBS 962.96)</name>
    <dbReference type="NCBI Taxonomy" id="1314807"/>
    <lineage>
        <taxon>Eukaryota</taxon>
        <taxon>Fungi</taxon>
        <taxon>Dikarya</taxon>
        <taxon>Basidiomycota</taxon>
        <taxon>Agaricomycotina</taxon>
        <taxon>Agaricomycetes</taxon>
        <taxon>Agaricomycetidae</taxon>
        <taxon>Agaricales</taxon>
        <taxon>Agaricales incertae sedis</taxon>
        <taxon>Dendrothele</taxon>
    </lineage>
</organism>
<protein>
    <submittedName>
        <fullName evidence="2">Uncharacterized protein</fullName>
    </submittedName>
</protein>
<feature type="compositionally biased region" description="Acidic residues" evidence="1">
    <location>
        <begin position="535"/>
        <end position="550"/>
    </location>
</feature>
<gene>
    <name evidence="2" type="ORF">K435DRAFT_878887</name>
</gene>
<accession>A0A4S8KM95</accession>
<feature type="region of interest" description="Disordered" evidence="1">
    <location>
        <begin position="652"/>
        <end position="676"/>
    </location>
</feature>
<dbReference type="Proteomes" id="UP000297245">
    <property type="component" value="Unassembled WGS sequence"/>
</dbReference>
<dbReference type="OrthoDB" id="3261690at2759"/>
<dbReference type="AlphaFoldDB" id="A0A4S8KM95"/>
<evidence type="ECO:0000256" key="1">
    <source>
        <dbReference type="SAM" id="MobiDB-lite"/>
    </source>
</evidence>
<dbReference type="EMBL" id="ML180772">
    <property type="protein sequence ID" value="THU76659.1"/>
    <property type="molecule type" value="Genomic_DNA"/>
</dbReference>
<evidence type="ECO:0000313" key="3">
    <source>
        <dbReference type="Proteomes" id="UP000297245"/>
    </source>
</evidence>
<feature type="region of interest" description="Disordered" evidence="1">
    <location>
        <begin position="532"/>
        <end position="552"/>
    </location>
</feature>
<reference evidence="2 3" key="1">
    <citation type="journal article" date="2019" name="Nat. Ecol. Evol.">
        <title>Megaphylogeny resolves global patterns of mushroom evolution.</title>
        <authorList>
            <person name="Varga T."/>
            <person name="Krizsan K."/>
            <person name="Foldi C."/>
            <person name="Dima B."/>
            <person name="Sanchez-Garcia M."/>
            <person name="Sanchez-Ramirez S."/>
            <person name="Szollosi G.J."/>
            <person name="Szarkandi J.G."/>
            <person name="Papp V."/>
            <person name="Albert L."/>
            <person name="Andreopoulos W."/>
            <person name="Angelini C."/>
            <person name="Antonin V."/>
            <person name="Barry K.W."/>
            <person name="Bougher N.L."/>
            <person name="Buchanan P."/>
            <person name="Buyck B."/>
            <person name="Bense V."/>
            <person name="Catcheside P."/>
            <person name="Chovatia M."/>
            <person name="Cooper J."/>
            <person name="Damon W."/>
            <person name="Desjardin D."/>
            <person name="Finy P."/>
            <person name="Geml J."/>
            <person name="Haridas S."/>
            <person name="Hughes K."/>
            <person name="Justo A."/>
            <person name="Karasinski D."/>
            <person name="Kautmanova I."/>
            <person name="Kiss B."/>
            <person name="Kocsube S."/>
            <person name="Kotiranta H."/>
            <person name="LaButti K.M."/>
            <person name="Lechner B.E."/>
            <person name="Liimatainen K."/>
            <person name="Lipzen A."/>
            <person name="Lukacs Z."/>
            <person name="Mihaltcheva S."/>
            <person name="Morgado L.N."/>
            <person name="Niskanen T."/>
            <person name="Noordeloos M.E."/>
            <person name="Ohm R.A."/>
            <person name="Ortiz-Santana B."/>
            <person name="Ovrebo C."/>
            <person name="Racz N."/>
            <person name="Riley R."/>
            <person name="Savchenko A."/>
            <person name="Shiryaev A."/>
            <person name="Soop K."/>
            <person name="Spirin V."/>
            <person name="Szebenyi C."/>
            <person name="Tomsovsky M."/>
            <person name="Tulloss R.E."/>
            <person name="Uehling J."/>
            <person name="Grigoriev I.V."/>
            <person name="Vagvolgyi C."/>
            <person name="Papp T."/>
            <person name="Martin F.M."/>
            <person name="Miettinen O."/>
            <person name="Hibbett D.S."/>
            <person name="Nagy L.G."/>
        </authorList>
    </citation>
    <scope>NUCLEOTIDE SEQUENCE [LARGE SCALE GENOMIC DNA]</scope>
    <source>
        <strain evidence="2 3">CBS 962.96</strain>
    </source>
</reference>
<keyword evidence="3" id="KW-1185">Reference proteome</keyword>
<feature type="compositionally biased region" description="Acidic residues" evidence="1">
    <location>
        <begin position="659"/>
        <end position="673"/>
    </location>
</feature>
<sequence length="857" mass="96898">MSRLYSNYPKKSYTIREFIEKARECDEVGDGSFFDFVLSGALPSEKHQAVVDVTTNALSDSHPIDVLRDYDSAIGVSLDILTTSPLTVYPSAIPFKTLTSSVHIEVELPGTGQMLDLSRFPNYQIGSWGDRHMLNIAFPGPLLYEDPEHPCKGSQLSEYHQAQFYNYGLRPTVAQHLPAYVSDWPAAYSSEKFRATKKNGARCVGTKLLPDWVVKKLASGLRENLQANNVVWAEDFFFIHTIRGVKHAWHHSVSEFAADATLTRFFEDAKLDVRRGDWFVDVGIEFSSVARRCLQWSARAHASVVQDVLQISMAAAIRITKLGSSKYSRDLASHLTHVAGCRIVPGDNADGTWEALYMQMYTTDKAATFSPEGRFHGKTLAMIEAMGIVQPCVWMNGIQGVYDVAAEDTFSNARIEIRIPLCFATSALLRFDLDVMRSALLSFSREEWWGLRSLRALAIKEILASQATGPPRLRVDRDALLLTAACVWLVNSLHSRPDDGPASRSLMRAALPVTDADFEDINNYTLLFKPSQTPDVEDEADDDDDDDDEEDHVKVPYAPYGMIFLRRLKLDVDVPRMRADGPFMNSKAVKYFFSQSLPEIRLKYGSTAIVPREVIDRTRTVTNKVHRTMMYHPDPSDPPELLFDLAARGHQLPPPAVDDGSDREQDSDDDDFRDTEGNIDVRMTNLWHQFILDITNKSPNQSGATSPSYLKLSRSERTEATDAIYRNNKLSDIFRACTYKIGTRQEWERAFNSLFPPRGKKFAPGTQNYPQCIYWRLWNDWTATADEETVDAMRKALKKKVSELSWIPNAYADRLWNTSTPKNPYSFTRLPPGTTGAAPQILCRRAPQWEEEEEEES</sequence>
<evidence type="ECO:0000313" key="2">
    <source>
        <dbReference type="EMBL" id="THU76659.1"/>
    </source>
</evidence>